<dbReference type="FunCoup" id="F4R9J9">
    <property type="interactions" value="41"/>
</dbReference>
<dbReference type="EMBL" id="GL883093">
    <property type="protein sequence ID" value="EGG11136.1"/>
    <property type="molecule type" value="Genomic_DNA"/>
</dbReference>
<keyword evidence="4" id="KW-0378">Hydrolase</keyword>
<dbReference type="AlphaFoldDB" id="F4R9J9"/>
<evidence type="ECO:0000259" key="3">
    <source>
        <dbReference type="Pfam" id="PF04083"/>
    </source>
</evidence>
<protein>
    <submittedName>
        <fullName evidence="4">AB-hydrolase associated lipase</fullName>
    </submittedName>
</protein>
<dbReference type="PANTHER" id="PTHR11005">
    <property type="entry name" value="LYSOSOMAL ACID LIPASE-RELATED"/>
    <property type="match status" value="1"/>
</dbReference>
<dbReference type="RefSeq" id="XP_007405738.1">
    <property type="nucleotide sequence ID" value="XM_007405676.1"/>
</dbReference>
<reference evidence="5" key="1">
    <citation type="journal article" date="2011" name="Proc. Natl. Acad. Sci. U.S.A.">
        <title>Obligate biotrophy features unraveled by the genomic analysis of rust fungi.</title>
        <authorList>
            <person name="Duplessis S."/>
            <person name="Cuomo C.A."/>
            <person name="Lin Y.-C."/>
            <person name="Aerts A."/>
            <person name="Tisserant E."/>
            <person name="Veneault-Fourrey C."/>
            <person name="Joly D.L."/>
            <person name="Hacquard S."/>
            <person name="Amselem J."/>
            <person name="Cantarel B.L."/>
            <person name="Chiu R."/>
            <person name="Coutinho P.M."/>
            <person name="Feau N."/>
            <person name="Field M."/>
            <person name="Frey P."/>
            <person name="Gelhaye E."/>
            <person name="Goldberg J."/>
            <person name="Grabherr M.G."/>
            <person name="Kodira C.D."/>
            <person name="Kohler A."/>
            <person name="Kuees U."/>
            <person name="Lindquist E.A."/>
            <person name="Lucas S.M."/>
            <person name="Mago R."/>
            <person name="Mauceli E."/>
            <person name="Morin E."/>
            <person name="Murat C."/>
            <person name="Pangilinan J.L."/>
            <person name="Park R."/>
            <person name="Pearson M."/>
            <person name="Quesneville H."/>
            <person name="Rouhier N."/>
            <person name="Sakthikumar S."/>
            <person name="Salamov A.A."/>
            <person name="Schmutz J."/>
            <person name="Selles B."/>
            <person name="Shapiro H."/>
            <person name="Tanguay P."/>
            <person name="Tuskan G.A."/>
            <person name="Henrissat B."/>
            <person name="Van de Peer Y."/>
            <person name="Rouze P."/>
            <person name="Ellis J.G."/>
            <person name="Dodds P.N."/>
            <person name="Schein J.E."/>
            <person name="Zhong S."/>
            <person name="Hamelin R.C."/>
            <person name="Grigoriev I.V."/>
            <person name="Szabo L.J."/>
            <person name="Martin F."/>
        </authorList>
    </citation>
    <scope>NUCLEOTIDE SEQUENCE [LARGE SCALE GENOMIC DNA]</scope>
    <source>
        <strain evidence="5">98AG31 / pathotype 3-4-7</strain>
    </source>
</reference>
<dbReference type="GO" id="GO:0006629">
    <property type="term" value="P:lipid metabolic process"/>
    <property type="evidence" value="ECO:0007669"/>
    <property type="project" value="InterPro"/>
</dbReference>
<dbReference type="KEGG" id="mlr:MELLADRAFT_46954"/>
<feature type="region of interest" description="Disordered" evidence="1">
    <location>
        <begin position="1"/>
        <end position="72"/>
    </location>
</feature>
<feature type="domain" description="Partial AB-hydrolase lipase" evidence="3">
    <location>
        <begin position="164"/>
        <end position="228"/>
    </location>
</feature>
<evidence type="ECO:0000256" key="2">
    <source>
        <dbReference type="SAM" id="Phobius"/>
    </source>
</evidence>
<dbReference type="SUPFAM" id="SSF53474">
    <property type="entry name" value="alpha/beta-Hydrolases"/>
    <property type="match status" value="1"/>
</dbReference>
<feature type="compositionally biased region" description="Basic and acidic residues" evidence="1">
    <location>
        <begin position="1"/>
        <end position="18"/>
    </location>
</feature>
<evidence type="ECO:0000313" key="5">
    <source>
        <dbReference type="Proteomes" id="UP000001072"/>
    </source>
</evidence>
<dbReference type="Proteomes" id="UP000001072">
    <property type="component" value="Unassembled WGS sequence"/>
</dbReference>
<dbReference type="GeneID" id="18928388"/>
<sequence>MIRPSEDLLHPPHDDRFTDQPTRSRPHLPSRAKSSAQLNEERFGPDPLGFDSKTNTPNPHSTPPPPYDLLPSHFGSTAGVTFPSTPRGGPLPEQTFRRQVRLFMLQTVSAIVSNSFLMVIVTYGLMVRGFHSLSAVLFDKTPKFKPRVWDDYQKWKNERVTKDVHYYAESAGYKIVEQTVETLDGYYLKVWKVIVPHRPEIHLPDGKGGYPVLIQHGLFQSSGSFVTSEERSLAFWLAEHGGYQVYMGNNRGVFDMGHRRLKRNDPRFWDYNIKELALYDLPALVAHVLTETGHPKLAFMGHSQGNATMFCSLAQGMVPSLSTKLSCFIAMAPAVYAGPLTNGFPFGLLKSMRWRTWRRVFGVLDFMPIMRLAVDYLPGHLFGFFGYQMFAYLFNWTDANWLLRRKIKMFRFTPSPVSSAGIFWWTGYQGFSTRGCVLDPEVERWWDDRFPPLALYHGGQDFLVLAQPLLDRLKTNEKSVRLIRDYKLDEGEHCDHFWHADAVELCFHRFIEDIESTRDDKREIVKDPVQAILVDPLTHLDHPITDLIDLSSTDHMDDTDQERDRTQAPILGMTRDV</sequence>
<dbReference type="GO" id="GO:0016787">
    <property type="term" value="F:hydrolase activity"/>
    <property type="evidence" value="ECO:0007669"/>
    <property type="project" value="UniProtKB-KW"/>
</dbReference>
<dbReference type="VEuPathDB" id="FungiDB:MELLADRAFT_46954"/>
<dbReference type="InterPro" id="IPR006693">
    <property type="entry name" value="AB_hydrolase_lipase"/>
</dbReference>
<keyword evidence="2" id="KW-0812">Transmembrane</keyword>
<dbReference type="Pfam" id="PF04083">
    <property type="entry name" value="Abhydro_lipase"/>
    <property type="match status" value="1"/>
</dbReference>
<accession>F4R9J9</accession>
<dbReference type="STRING" id="747676.F4R9J9"/>
<dbReference type="InterPro" id="IPR029058">
    <property type="entry name" value="AB_hydrolase_fold"/>
</dbReference>
<name>F4R9J9_MELLP</name>
<evidence type="ECO:0000256" key="1">
    <source>
        <dbReference type="SAM" id="MobiDB-lite"/>
    </source>
</evidence>
<dbReference type="Gene3D" id="3.40.50.1820">
    <property type="entry name" value="alpha/beta hydrolase"/>
    <property type="match status" value="1"/>
</dbReference>
<dbReference type="HOGENOM" id="CLU_024238_1_0_1"/>
<gene>
    <name evidence="4" type="ORF">MELLADRAFT_46954</name>
</gene>
<dbReference type="eggNOG" id="KOG2624">
    <property type="taxonomic scope" value="Eukaryota"/>
</dbReference>
<keyword evidence="2" id="KW-1133">Transmembrane helix</keyword>
<dbReference type="InParanoid" id="F4R9J9"/>
<keyword evidence="5" id="KW-1185">Reference proteome</keyword>
<proteinExistence type="predicted"/>
<evidence type="ECO:0000313" key="4">
    <source>
        <dbReference type="EMBL" id="EGG11136.1"/>
    </source>
</evidence>
<organism evidence="5">
    <name type="scientific">Melampsora larici-populina (strain 98AG31 / pathotype 3-4-7)</name>
    <name type="common">Poplar leaf rust fungus</name>
    <dbReference type="NCBI Taxonomy" id="747676"/>
    <lineage>
        <taxon>Eukaryota</taxon>
        <taxon>Fungi</taxon>
        <taxon>Dikarya</taxon>
        <taxon>Basidiomycota</taxon>
        <taxon>Pucciniomycotina</taxon>
        <taxon>Pucciniomycetes</taxon>
        <taxon>Pucciniales</taxon>
        <taxon>Melampsoraceae</taxon>
        <taxon>Melampsora</taxon>
    </lineage>
</organism>
<feature type="transmembrane region" description="Helical" evidence="2">
    <location>
        <begin position="102"/>
        <end position="126"/>
    </location>
</feature>
<keyword evidence="2" id="KW-0472">Membrane</keyword>
<dbReference type="OrthoDB" id="9974421at2759"/>